<dbReference type="Proteomes" id="UP001497453">
    <property type="component" value="Chromosome 3"/>
</dbReference>
<dbReference type="EMBL" id="OZ037946">
    <property type="protein sequence ID" value="CAL1704700.1"/>
    <property type="molecule type" value="Genomic_DNA"/>
</dbReference>
<dbReference type="InterPro" id="IPR009009">
    <property type="entry name" value="RlpA-like_DPBB"/>
</dbReference>
<gene>
    <name evidence="5" type="ORF">GFSPODELE1_LOCUS5104</name>
</gene>
<keyword evidence="1 3" id="KW-0732">Signal</keyword>
<feature type="compositionally biased region" description="Low complexity" evidence="2">
    <location>
        <begin position="179"/>
        <end position="198"/>
    </location>
</feature>
<feature type="signal peptide" evidence="3">
    <location>
        <begin position="1"/>
        <end position="20"/>
    </location>
</feature>
<organism evidence="5 6">
    <name type="scientific">Somion occarium</name>
    <dbReference type="NCBI Taxonomy" id="3059160"/>
    <lineage>
        <taxon>Eukaryota</taxon>
        <taxon>Fungi</taxon>
        <taxon>Dikarya</taxon>
        <taxon>Basidiomycota</taxon>
        <taxon>Agaricomycotina</taxon>
        <taxon>Agaricomycetes</taxon>
        <taxon>Polyporales</taxon>
        <taxon>Cerrenaceae</taxon>
        <taxon>Somion</taxon>
    </lineage>
</organism>
<dbReference type="SUPFAM" id="SSF50685">
    <property type="entry name" value="Barwin-like endoglucanases"/>
    <property type="match status" value="1"/>
</dbReference>
<keyword evidence="6" id="KW-1185">Reference proteome</keyword>
<dbReference type="Pfam" id="PF03330">
    <property type="entry name" value="DPBB_1"/>
    <property type="match status" value="1"/>
</dbReference>
<dbReference type="Gene3D" id="2.40.40.10">
    <property type="entry name" value="RlpA-like domain"/>
    <property type="match status" value="1"/>
</dbReference>
<evidence type="ECO:0000313" key="5">
    <source>
        <dbReference type="EMBL" id="CAL1704700.1"/>
    </source>
</evidence>
<sequence length="306" mass="31285">MFNFLTLTTIALSAFSAANALVIPRAAVPASYRVDILEPYADYNSRYMAIGCQNQHGSAFFDTCCHPLKKGETVEKNRPVQCNPANVSSTSVPSSSVAQPSATPAPEDDGDCEDEEPTSSVAPSVTRAPAASSSKSAAPSSAPVNAAPAPPAPSSSAAAPSSSHVASSSSPAPPKETPTKATPASTKPAPSPAPIKSVSGGDLVTGGVATFFFQNGNKGACGDLHSDNNLIAAIDERRYGNSGNSSPLCGKQVEITNTKNGKSVTVTIADDCPTCNNGNSIDLSTGAFNRIATPEEGEVPIAWRFL</sequence>
<feature type="region of interest" description="Disordered" evidence="2">
    <location>
        <begin position="76"/>
        <end position="198"/>
    </location>
</feature>
<dbReference type="CDD" id="cd22191">
    <property type="entry name" value="DPBB_RlpA_EXP_N-like"/>
    <property type="match status" value="1"/>
</dbReference>
<dbReference type="PANTHER" id="PTHR31836:SF24">
    <property type="entry name" value="RLPA-LIKE PROTEIN DOUBLE-PSI BETA-BARREL DOMAIN-CONTAINING PROTEIN"/>
    <property type="match status" value="1"/>
</dbReference>
<feature type="compositionally biased region" description="Low complexity" evidence="2">
    <location>
        <begin position="154"/>
        <end position="170"/>
    </location>
</feature>
<evidence type="ECO:0000256" key="2">
    <source>
        <dbReference type="SAM" id="MobiDB-lite"/>
    </source>
</evidence>
<feature type="compositionally biased region" description="Acidic residues" evidence="2">
    <location>
        <begin position="106"/>
        <end position="117"/>
    </location>
</feature>
<feature type="compositionally biased region" description="Low complexity" evidence="2">
    <location>
        <begin position="83"/>
        <end position="105"/>
    </location>
</feature>
<evidence type="ECO:0000259" key="4">
    <source>
        <dbReference type="Pfam" id="PF03330"/>
    </source>
</evidence>
<accession>A0ABP1DA18</accession>
<name>A0ABP1DA18_9APHY</name>
<evidence type="ECO:0000313" key="6">
    <source>
        <dbReference type="Proteomes" id="UP001497453"/>
    </source>
</evidence>
<dbReference type="InterPro" id="IPR051477">
    <property type="entry name" value="Expansin_CellWall"/>
</dbReference>
<reference evidence="6" key="1">
    <citation type="submission" date="2024-04" db="EMBL/GenBank/DDBJ databases">
        <authorList>
            <person name="Shaw F."/>
            <person name="Minotto A."/>
        </authorList>
    </citation>
    <scope>NUCLEOTIDE SEQUENCE [LARGE SCALE GENOMIC DNA]</scope>
</reference>
<protein>
    <recommendedName>
        <fullName evidence="4">RlpA-like protein double-psi beta-barrel domain-containing protein</fullName>
    </recommendedName>
</protein>
<feature type="compositionally biased region" description="Low complexity" evidence="2">
    <location>
        <begin position="128"/>
        <end position="147"/>
    </location>
</feature>
<feature type="domain" description="RlpA-like protein double-psi beta-barrel" evidence="4">
    <location>
        <begin position="207"/>
        <end position="302"/>
    </location>
</feature>
<evidence type="ECO:0000256" key="1">
    <source>
        <dbReference type="ARBA" id="ARBA00022729"/>
    </source>
</evidence>
<feature type="chain" id="PRO_5046924860" description="RlpA-like protein double-psi beta-barrel domain-containing protein" evidence="3">
    <location>
        <begin position="21"/>
        <end position="306"/>
    </location>
</feature>
<dbReference type="InterPro" id="IPR036908">
    <property type="entry name" value="RlpA-like_sf"/>
</dbReference>
<dbReference type="PANTHER" id="PTHR31836">
    <property type="match status" value="1"/>
</dbReference>
<proteinExistence type="predicted"/>
<evidence type="ECO:0000256" key="3">
    <source>
        <dbReference type="SAM" id="SignalP"/>
    </source>
</evidence>